<dbReference type="EMBL" id="UINC01189028">
    <property type="protein sequence ID" value="SVE02533.1"/>
    <property type="molecule type" value="Genomic_DNA"/>
</dbReference>
<dbReference type="AlphaFoldDB" id="A0A383A4J8"/>
<feature type="non-terminal residue" evidence="1">
    <location>
        <position position="166"/>
    </location>
</feature>
<gene>
    <name evidence="1" type="ORF">METZ01_LOCUS455387</name>
</gene>
<name>A0A383A4J8_9ZZZZ</name>
<evidence type="ECO:0000313" key="1">
    <source>
        <dbReference type="EMBL" id="SVE02533.1"/>
    </source>
</evidence>
<reference evidence="1" key="1">
    <citation type="submission" date="2018-05" db="EMBL/GenBank/DDBJ databases">
        <authorList>
            <person name="Lanie J.A."/>
            <person name="Ng W.-L."/>
            <person name="Kazmierczak K.M."/>
            <person name="Andrzejewski T.M."/>
            <person name="Davidsen T.M."/>
            <person name="Wayne K.J."/>
            <person name="Tettelin H."/>
            <person name="Glass J.I."/>
            <person name="Rusch D."/>
            <person name="Podicherti R."/>
            <person name="Tsui H.-C.T."/>
            <person name="Winkler M.E."/>
        </authorList>
    </citation>
    <scope>NUCLEOTIDE SEQUENCE</scope>
</reference>
<protein>
    <submittedName>
        <fullName evidence="1">Uncharacterized protein</fullName>
    </submittedName>
</protein>
<proteinExistence type="predicted"/>
<accession>A0A383A4J8</accession>
<sequence>MPLLVNCVSCDELFDECGGSMSRGRHYSPFCSRYCRIFHREGYQLGQYPHFERKCDWCGAAFQLTRGKYEGSQRVCSLKCSREARAKRNNKAHRVLQTMKILARPVSAHEIAYELSKIPCNGWRNTLGSQSVANVLKLLKARGAVKISMGKNKQAHTYKLRDPNTP</sequence>
<organism evidence="1">
    <name type="scientific">marine metagenome</name>
    <dbReference type="NCBI Taxonomy" id="408172"/>
    <lineage>
        <taxon>unclassified sequences</taxon>
        <taxon>metagenomes</taxon>
        <taxon>ecological metagenomes</taxon>
    </lineage>
</organism>